<proteinExistence type="predicted"/>
<evidence type="ECO:0008006" key="6">
    <source>
        <dbReference type="Google" id="ProtNLM"/>
    </source>
</evidence>
<accession>A0ABR0T341</accession>
<evidence type="ECO:0000256" key="3">
    <source>
        <dbReference type="PROSITE-ProRule" id="PRU00023"/>
    </source>
</evidence>
<gene>
    <name evidence="4" type="ORF">PT974_01230</name>
</gene>
<evidence type="ECO:0000313" key="5">
    <source>
        <dbReference type="Proteomes" id="UP001338125"/>
    </source>
</evidence>
<sequence>MANHIVIDSMGPSTLQTAAAGGHAETVNVLLSRPDVNINNADLDCTAREIAVCHEHKGVVDVLLADDRVRFPYPTLLRIALDYNDLNLVKRVLAVPRTSKRPYLSLLYQEAVNSDEVEVVSRLLEIQDLAIETMKYLIGKNLYDPNMVNAMGRTAMTYAASETTPFEDMRQEIVSKFEPNIYRWRKLGPASSDERAYVIELVLATRRFDANTQDEDGMTVLHHAVESGNLETVRAFSTNGTNTTLKNNNSETVMDTAVRKNDAKKVAILENLIPAR</sequence>
<dbReference type="PANTHER" id="PTHR24198:SF165">
    <property type="entry name" value="ANKYRIN REPEAT-CONTAINING PROTEIN-RELATED"/>
    <property type="match status" value="1"/>
</dbReference>
<name>A0ABR0T341_9HYPO</name>
<protein>
    <recommendedName>
        <fullName evidence="6">Ankyrin</fullName>
    </recommendedName>
</protein>
<comment type="caution">
    <text evidence="4">The sequence shown here is derived from an EMBL/GenBank/DDBJ whole genome shotgun (WGS) entry which is preliminary data.</text>
</comment>
<evidence type="ECO:0000256" key="2">
    <source>
        <dbReference type="ARBA" id="ARBA00023043"/>
    </source>
</evidence>
<keyword evidence="2 3" id="KW-0040">ANK repeat</keyword>
<dbReference type="SMART" id="SM00248">
    <property type="entry name" value="ANK"/>
    <property type="match status" value="4"/>
</dbReference>
<keyword evidence="5" id="KW-1185">Reference proteome</keyword>
<dbReference type="SUPFAM" id="SSF48403">
    <property type="entry name" value="Ankyrin repeat"/>
    <property type="match status" value="1"/>
</dbReference>
<keyword evidence="1" id="KW-0677">Repeat</keyword>
<organism evidence="4 5">
    <name type="scientific">Cladobotryum mycophilum</name>
    <dbReference type="NCBI Taxonomy" id="491253"/>
    <lineage>
        <taxon>Eukaryota</taxon>
        <taxon>Fungi</taxon>
        <taxon>Dikarya</taxon>
        <taxon>Ascomycota</taxon>
        <taxon>Pezizomycotina</taxon>
        <taxon>Sordariomycetes</taxon>
        <taxon>Hypocreomycetidae</taxon>
        <taxon>Hypocreales</taxon>
        <taxon>Hypocreaceae</taxon>
        <taxon>Cladobotryum</taxon>
    </lineage>
</organism>
<reference evidence="4 5" key="1">
    <citation type="submission" date="2024-01" db="EMBL/GenBank/DDBJ databases">
        <title>Complete genome of Cladobotryum mycophilum ATHUM6906.</title>
        <authorList>
            <person name="Christinaki A.C."/>
            <person name="Myridakis A.I."/>
            <person name="Kouvelis V.N."/>
        </authorList>
    </citation>
    <scope>NUCLEOTIDE SEQUENCE [LARGE SCALE GENOMIC DNA]</scope>
    <source>
        <strain evidence="4 5">ATHUM6906</strain>
    </source>
</reference>
<dbReference type="Proteomes" id="UP001338125">
    <property type="component" value="Unassembled WGS sequence"/>
</dbReference>
<dbReference type="Gene3D" id="1.25.40.20">
    <property type="entry name" value="Ankyrin repeat-containing domain"/>
    <property type="match status" value="1"/>
</dbReference>
<dbReference type="PANTHER" id="PTHR24198">
    <property type="entry name" value="ANKYRIN REPEAT AND PROTEIN KINASE DOMAIN-CONTAINING PROTEIN"/>
    <property type="match status" value="1"/>
</dbReference>
<evidence type="ECO:0000256" key="1">
    <source>
        <dbReference type="ARBA" id="ARBA00022737"/>
    </source>
</evidence>
<evidence type="ECO:0000313" key="4">
    <source>
        <dbReference type="EMBL" id="KAK5998846.1"/>
    </source>
</evidence>
<feature type="repeat" description="ANK" evidence="3">
    <location>
        <begin position="216"/>
        <end position="248"/>
    </location>
</feature>
<dbReference type="InterPro" id="IPR036770">
    <property type="entry name" value="Ankyrin_rpt-contain_sf"/>
</dbReference>
<dbReference type="PROSITE" id="PS50297">
    <property type="entry name" value="ANK_REP_REGION"/>
    <property type="match status" value="1"/>
</dbReference>
<dbReference type="InterPro" id="IPR002110">
    <property type="entry name" value="Ankyrin_rpt"/>
</dbReference>
<dbReference type="PROSITE" id="PS50088">
    <property type="entry name" value="ANK_REPEAT"/>
    <property type="match status" value="1"/>
</dbReference>
<dbReference type="EMBL" id="JAVFKD010000001">
    <property type="protein sequence ID" value="KAK5998846.1"/>
    <property type="molecule type" value="Genomic_DNA"/>
</dbReference>
<dbReference type="Pfam" id="PF12796">
    <property type="entry name" value="Ank_2"/>
    <property type="match status" value="1"/>
</dbReference>